<feature type="domain" description="Double jelly roll-like" evidence="1">
    <location>
        <begin position="357"/>
        <end position="584"/>
    </location>
</feature>
<dbReference type="RefSeq" id="XP_002118406.1">
    <property type="nucleotide sequence ID" value="XM_002118370.1"/>
</dbReference>
<organism evidence="2 3">
    <name type="scientific">Trichoplax adhaerens</name>
    <name type="common">Trichoplax reptans</name>
    <dbReference type="NCBI Taxonomy" id="10228"/>
    <lineage>
        <taxon>Eukaryota</taxon>
        <taxon>Metazoa</taxon>
        <taxon>Placozoa</taxon>
        <taxon>Uniplacotomia</taxon>
        <taxon>Trichoplacea</taxon>
        <taxon>Trichoplacidae</taxon>
        <taxon>Trichoplax</taxon>
    </lineage>
</organism>
<dbReference type="KEGG" id="tad:TRIADDRAFT_62442"/>
<gene>
    <name evidence="2" type="ORF">TRIADDRAFT_62442</name>
</gene>
<accession>B3SDT5</accession>
<dbReference type="GeneID" id="6759617"/>
<dbReference type="PANTHER" id="PTHR36159">
    <property type="entry name" value="PROTEIN CBG23766"/>
    <property type="match status" value="1"/>
</dbReference>
<name>B3SDT5_TRIAD</name>
<dbReference type="eggNOG" id="ENOG502RI7I">
    <property type="taxonomic scope" value="Eukaryota"/>
</dbReference>
<dbReference type="STRING" id="10228.B3SDT5"/>
<dbReference type="Proteomes" id="UP000009022">
    <property type="component" value="Unassembled WGS sequence"/>
</dbReference>
<sequence length="856" mass="95570">MLLQREQYFKKKIIGGNLLGNLFDRAKKVISIGSKIVKNKITPIKKALKPLGNKAIQAGKQTITSQAKKLGDKAIQASKQTITSQAKKLGDQVVKNIINEDKAVIKQIEKADKKTTKNLMQTFRNRIKDNVTNLSTNPQVRKVLNDKSRAILSNILSGSGVKTELVSQYLRIDEPNHADNSIVEFEYIEYLPRDTDMDKGSYLIETRDEDVYLLPHKAVIEIRGNLTKDSGSLYNADDAVTLVNNGLSLFRSAQYQINNHTVEEINDWLPYASTILNLVMYSDDYSRSIATNMLWYRDTATGKPNMTEFDMTESFPVSIASDVVTVKAKQIRDMKLVTNPQYNRGFHARQLLTTGDKQISLLIPLSSIFGFCKDVDTVFRGVKHTLQLDRAATANYILKDSNIDDGKFKISHVSMWMPKVTPSLEVASQLEAKLVSGHISNLYFEQVKVYMTQYAANQTSPTWRITTQPGTELPRHIFIVFQSTERENNQTMNNMIFDNADVRRISARINSIQYTEREIECNFHPSNRNYSRPYMMFMEAVHKYQDTDTGSQLSAEDWANLYPIFHFDVSKHNERLKNSPADIEKNAISKAYQHNKAITIRLLSHQLQGNDNLGLTLTQHNKVIKARKNNKSVILKLSRNQVSKQAGFLGALMGLIRAAVPAIAKAAPKVIKSVVPKLAMAAATGAISGATHKATGGRGFLSSSNIYKMPYSEYGVNISPSQKQKLKSAINAKKGCTIRLSRSDLTGPDKLYLTRRQINKINKAKLKNTGCDIKLSKTQVAKNGGFIGALLAGILPAVISGIAGRGVTLPGTIPKKGKGLKKKKSIKKGKSIYIPKGMHVPGHLQTPPYVGRWIQR</sequence>
<dbReference type="Pfam" id="PF21738">
    <property type="entry name" value="DJR-like_dom"/>
    <property type="match status" value="1"/>
</dbReference>
<dbReference type="HOGENOM" id="CLU_333816_0_0_1"/>
<evidence type="ECO:0000313" key="2">
    <source>
        <dbReference type="EMBL" id="EDV19109.1"/>
    </source>
</evidence>
<dbReference type="AlphaFoldDB" id="B3SDT5"/>
<evidence type="ECO:0000259" key="1">
    <source>
        <dbReference type="Pfam" id="PF21738"/>
    </source>
</evidence>
<dbReference type="InParanoid" id="B3SDT5"/>
<dbReference type="PhylomeDB" id="B3SDT5"/>
<keyword evidence="3" id="KW-1185">Reference proteome</keyword>
<dbReference type="GO" id="GO:0005737">
    <property type="term" value="C:cytoplasm"/>
    <property type="evidence" value="ECO:0000318"/>
    <property type="project" value="GO_Central"/>
</dbReference>
<protein>
    <recommendedName>
        <fullName evidence="1">Double jelly roll-like domain-containing protein</fullName>
    </recommendedName>
</protein>
<dbReference type="CTD" id="6759617"/>
<dbReference type="InterPro" id="IPR049512">
    <property type="entry name" value="DJR-like_dom"/>
</dbReference>
<dbReference type="EMBL" id="DS985289">
    <property type="protein sequence ID" value="EDV19109.1"/>
    <property type="molecule type" value="Genomic_DNA"/>
</dbReference>
<reference evidence="2 3" key="1">
    <citation type="journal article" date="2008" name="Nature">
        <title>The Trichoplax genome and the nature of placozoans.</title>
        <authorList>
            <person name="Srivastava M."/>
            <person name="Begovic E."/>
            <person name="Chapman J."/>
            <person name="Putnam N.H."/>
            <person name="Hellsten U."/>
            <person name="Kawashima T."/>
            <person name="Kuo A."/>
            <person name="Mitros T."/>
            <person name="Salamov A."/>
            <person name="Carpenter M.L."/>
            <person name="Signorovitch A.Y."/>
            <person name="Moreno M.A."/>
            <person name="Kamm K."/>
            <person name="Grimwood J."/>
            <person name="Schmutz J."/>
            <person name="Shapiro H."/>
            <person name="Grigoriev I.V."/>
            <person name="Buss L.W."/>
            <person name="Schierwater B."/>
            <person name="Dellaporta S.L."/>
            <person name="Rokhsar D.S."/>
        </authorList>
    </citation>
    <scope>NUCLEOTIDE SEQUENCE [LARGE SCALE GENOMIC DNA]</scope>
    <source>
        <strain evidence="2 3">Grell-BS-1999</strain>
    </source>
</reference>
<evidence type="ECO:0000313" key="3">
    <source>
        <dbReference type="Proteomes" id="UP000009022"/>
    </source>
</evidence>
<dbReference type="PANTHER" id="PTHR36159:SF1">
    <property type="entry name" value="RETROVIRUS-RELATED POL POLYPROTEIN FROM TRANSPOSON 412-LIKE PROTEIN"/>
    <property type="match status" value="1"/>
</dbReference>
<proteinExistence type="predicted"/>
<dbReference type="OrthoDB" id="10045723at2759"/>
<dbReference type="GO" id="GO:0005509">
    <property type="term" value="F:calcium ion binding"/>
    <property type="evidence" value="ECO:0000318"/>
    <property type="project" value="GO_Central"/>
</dbReference>